<evidence type="ECO:0000313" key="3">
    <source>
        <dbReference type="Proteomes" id="UP000327013"/>
    </source>
</evidence>
<gene>
    <name evidence="2" type="ORF">FH972_026486</name>
</gene>
<keyword evidence="3" id="KW-1185">Reference proteome</keyword>
<comment type="caution">
    <text evidence="2">The sequence shown here is derived from an EMBL/GenBank/DDBJ whole genome shotgun (WGS) entry which is preliminary data.</text>
</comment>
<sequence>MIRYKERRHRLLLEALLAAPSHVLDHHERAVADEHIVELAVRDDGALQTLDGLRQDRQTRRQRGVGVKDAVGALGPLLDGGVDGHLHVGAVEVDVGAGRQVGDTTGEAEDVVEQGAGGGDLVEVEARVDEQGGVEHVVPDGAAGLGVGGRLGELARRRELHVLAAEVGVAAGLVALADRGHEGVVEVEEVVVELDKSLVFAVEHGAGNVGDIVAGVALACDIDFLVVQTEGVDEALEEAKEGLCDLLLVGLGGLALREASTDRLLDPDHVGQIDPCVGVLDGTKGTILPDDGAILLEETLERTAARSAVQPDGNLILGQRVRGREEPEIEGSRLASIVRHGHQSSIAFSDIKIYFGDLGPINSIDLNLVSSHDVPSTKRREQLTGAADTASPNRAARVRKRMSQELFADAEKSGTNKLSGRAGKLLLHTNHDG</sequence>
<dbReference type="EMBL" id="VIBQ01000096">
    <property type="protein sequence ID" value="KAB8737527.1"/>
    <property type="molecule type" value="Genomic_DNA"/>
</dbReference>
<feature type="region of interest" description="Disordered" evidence="1">
    <location>
        <begin position="410"/>
        <end position="433"/>
    </location>
</feature>
<evidence type="ECO:0000313" key="2">
    <source>
        <dbReference type="EMBL" id="KAB8737527.1"/>
    </source>
</evidence>
<dbReference type="Proteomes" id="UP000327013">
    <property type="component" value="Unassembled WGS sequence"/>
</dbReference>
<evidence type="ECO:0000256" key="1">
    <source>
        <dbReference type="SAM" id="MobiDB-lite"/>
    </source>
</evidence>
<reference evidence="2 3" key="1">
    <citation type="submission" date="2019-06" db="EMBL/GenBank/DDBJ databases">
        <title>A chromosomal-level reference genome of Carpinus fangiana (Coryloideae, Betulaceae).</title>
        <authorList>
            <person name="Yang X."/>
            <person name="Wang Z."/>
            <person name="Zhang L."/>
            <person name="Hao G."/>
            <person name="Liu J."/>
            <person name="Yang Y."/>
        </authorList>
    </citation>
    <scope>NUCLEOTIDE SEQUENCE [LARGE SCALE GENOMIC DNA]</scope>
    <source>
        <strain evidence="2">Cfa_2016G</strain>
        <tissue evidence="2">Leaf</tissue>
    </source>
</reference>
<name>A0A5N6L535_9ROSI</name>
<proteinExistence type="predicted"/>
<organism evidence="2 3">
    <name type="scientific">Carpinus fangiana</name>
    <dbReference type="NCBI Taxonomy" id="176857"/>
    <lineage>
        <taxon>Eukaryota</taxon>
        <taxon>Viridiplantae</taxon>
        <taxon>Streptophyta</taxon>
        <taxon>Embryophyta</taxon>
        <taxon>Tracheophyta</taxon>
        <taxon>Spermatophyta</taxon>
        <taxon>Magnoliopsida</taxon>
        <taxon>eudicotyledons</taxon>
        <taxon>Gunneridae</taxon>
        <taxon>Pentapetalae</taxon>
        <taxon>rosids</taxon>
        <taxon>fabids</taxon>
        <taxon>Fagales</taxon>
        <taxon>Betulaceae</taxon>
        <taxon>Carpinus</taxon>
    </lineage>
</organism>
<accession>A0A5N6L535</accession>
<protein>
    <submittedName>
        <fullName evidence="2">Uncharacterized protein</fullName>
    </submittedName>
</protein>
<dbReference type="AlphaFoldDB" id="A0A5N6L535"/>